<keyword evidence="1" id="KW-0812">Transmembrane</keyword>
<feature type="transmembrane region" description="Helical" evidence="1">
    <location>
        <begin position="47"/>
        <end position="68"/>
    </location>
</feature>
<dbReference type="EMBL" id="MWQN01000001">
    <property type="protein sequence ID" value="OPC82364.1"/>
    <property type="molecule type" value="Genomic_DNA"/>
</dbReference>
<dbReference type="OrthoDB" id="9813911at2"/>
<keyword evidence="3" id="KW-1185">Reference proteome</keyword>
<dbReference type="STRING" id="159449.B4N89_16740"/>
<evidence type="ECO:0000313" key="2">
    <source>
        <dbReference type="EMBL" id="OPC82364.1"/>
    </source>
</evidence>
<dbReference type="Proteomes" id="UP000190037">
    <property type="component" value="Unassembled WGS sequence"/>
</dbReference>
<evidence type="ECO:0000313" key="3">
    <source>
        <dbReference type="Proteomes" id="UP000190037"/>
    </source>
</evidence>
<feature type="transmembrane region" description="Helical" evidence="1">
    <location>
        <begin position="21"/>
        <end position="41"/>
    </location>
</feature>
<evidence type="ECO:0008006" key="4">
    <source>
        <dbReference type="Google" id="ProtNLM"/>
    </source>
</evidence>
<evidence type="ECO:0000256" key="1">
    <source>
        <dbReference type="SAM" id="Phobius"/>
    </source>
</evidence>
<gene>
    <name evidence="2" type="ORF">B4N89_16740</name>
</gene>
<dbReference type="Pfam" id="PF14079">
    <property type="entry name" value="DUF4260"/>
    <property type="match status" value="1"/>
</dbReference>
<dbReference type="AlphaFoldDB" id="A0A1T3P035"/>
<accession>A0A1T3P035</accession>
<dbReference type="RefSeq" id="WP_078976631.1">
    <property type="nucleotide sequence ID" value="NZ_MWQN01000001.1"/>
</dbReference>
<reference evidence="2 3" key="1">
    <citation type="submission" date="2017-03" db="EMBL/GenBank/DDBJ databases">
        <title>Draft genome sequence of Streptomyces scabrisporus NF3, endophyte isolated from Amphipterygium adstringens.</title>
        <authorList>
            <person name="Vazquez M."/>
            <person name="Ceapa C.D."/>
            <person name="Rodriguez Luna D."/>
            <person name="Sanchez Esquivel S."/>
        </authorList>
    </citation>
    <scope>NUCLEOTIDE SEQUENCE [LARGE SCALE GENOMIC DNA]</scope>
    <source>
        <strain evidence="2 3">NF3</strain>
    </source>
</reference>
<comment type="caution">
    <text evidence="2">The sequence shown here is derived from an EMBL/GenBank/DDBJ whole genome shotgun (WGS) entry which is preliminary data.</text>
</comment>
<name>A0A1T3P035_9ACTN</name>
<keyword evidence="1" id="KW-1133">Transmembrane helix</keyword>
<protein>
    <recommendedName>
        <fullName evidence="4">DUF4260 domain-containing protein</fullName>
    </recommendedName>
</protein>
<organism evidence="2 3">
    <name type="scientific">Embleya scabrispora</name>
    <dbReference type="NCBI Taxonomy" id="159449"/>
    <lineage>
        <taxon>Bacteria</taxon>
        <taxon>Bacillati</taxon>
        <taxon>Actinomycetota</taxon>
        <taxon>Actinomycetes</taxon>
        <taxon>Kitasatosporales</taxon>
        <taxon>Streptomycetaceae</taxon>
        <taxon>Embleya</taxon>
    </lineage>
</organism>
<sequence>MSTIVGTGIRGSAALRWTRRGAWGVLALFLAAFAVFESVKYGFATSAAALVFFVLPDLTMFVGAGDALRDGTHERGRLQVRAVPFYNALHRAWVPLIVLVGYSVGPIEWPPLFTAGLGWLTHIAMDRAAGYGLRTPEGFRKHV</sequence>
<dbReference type="InterPro" id="IPR025356">
    <property type="entry name" value="DUF4260"/>
</dbReference>
<keyword evidence="1" id="KW-0472">Membrane</keyword>
<proteinExistence type="predicted"/>